<feature type="domain" description="Glycosyltransferase 61 catalytic" evidence="1">
    <location>
        <begin position="12"/>
        <end position="79"/>
    </location>
</feature>
<evidence type="ECO:0000259" key="1">
    <source>
        <dbReference type="Pfam" id="PF04577"/>
    </source>
</evidence>
<evidence type="ECO:0000313" key="3">
    <source>
        <dbReference type="Proteomes" id="UP001152320"/>
    </source>
</evidence>
<name>A0A9Q0YJ83_HOLLE</name>
<dbReference type="GO" id="GO:0016757">
    <property type="term" value="F:glycosyltransferase activity"/>
    <property type="evidence" value="ECO:0007669"/>
    <property type="project" value="InterPro"/>
</dbReference>
<gene>
    <name evidence="2" type="ORF">HOLleu_36072</name>
</gene>
<proteinExistence type="predicted"/>
<comment type="caution">
    <text evidence="2">The sequence shown here is derived from an EMBL/GenBank/DDBJ whole genome shotgun (WGS) entry which is preliminary data.</text>
</comment>
<sequence>MTPRCSGDVYGILFSRKINRKILNEKELKDAIAGKFDIKMVELSVEANRLPYIIKTVSCAKLVVGVHGSMQMLGVFLPPS</sequence>
<organism evidence="2 3">
    <name type="scientific">Holothuria leucospilota</name>
    <name type="common">Black long sea cucumber</name>
    <name type="synonym">Mertensiothuria leucospilota</name>
    <dbReference type="NCBI Taxonomy" id="206669"/>
    <lineage>
        <taxon>Eukaryota</taxon>
        <taxon>Metazoa</taxon>
        <taxon>Echinodermata</taxon>
        <taxon>Eleutherozoa</taxon>
        <taxon>Echinozoa</taxon>
        <taxon>Holothuroidea</taxon>
        <taxon>Aspidochirotacea</taxon>
        <taxon>Aspidochirotida</taxon>
        <taxon>Holothuriidae</taxon>
        <taxon>Holothuria</taxon>
    </lineage>
</organism>
<dbReference type="EMBL" id="JAIZAY010000019">
    <property type="protein sequence ID" value="KAJ8023590.1"/>
    <property type="molecule type" value="Genomic_DNA"/>
</dbReference>
<keyword evidence="3" id="KW-1185">Reference proteome</keyword>
<dbReference type="InterPro" id="IPR049625">
    <property type="entry name" value="Glyco_transf_61_cat"/>
</dbReference>
<evidence type="ECO:0000313" key="2">
    <source>
        <dbReference type="EMBL" id="KAJ8023590.1"/>
    </source>
</evidence>
<accession>A0A9Q0YJ83</accession>
<dbReference type="Pfam" id="PF04577">
    <property type="entry name" value="Glyco_transf_61"/>
    <property type="match status" value="1"/>
</dbReference>
<reference evidence="2" key="1">
    <citation type="submission" date="2021-10" db="EMBL/GenBank/DDBJ databases">
        <title>Tropical sea cucumber genome reveals ecological adaptation and Cuvierian tubules defense mechanism.</title>
        <authorList>
            <person name="Chen T."/>
        </authorList>
    </citation>
    <scope>NUCLEOTIDE SEQUENCE</scope>
    <source>
        <strain evidence="2">Nanhai2018</strain>
        <tissue evidence="2">Muscle</tissue>
    </source>
</reference>
<protein>
    <submittedName>
        <fullName evidence="2">Protein O-linked-mannose beta-1,4-N-acetylglucosaminyltransferase 2</fullName>
    </submittedName>
</protein>
<dbReference type="OrthoDB" id="529273at2759"/>
<dbReference type="AlphaFoldDB" id="A0A9Q0YJ83"/>
<dbReference type="Proteomes" id="UP001152320">
    <property type="component" value="Chromosome 19"/>
</dbReference>